<comment type="caution">
    <text evidence="10">The sequence shown here is derived from an EMBL/GenBank/DDBJ whole genome shotgun (WGS) entry which is preliminary data.</text>
</comment>
<sequence length="468" mass="49316">MSGQVDADPAATPGNGLGTSLKSRHITMISIAGVIGAGLFVGSANAIAEAGPAVLISYFLAGLLVVLVMRMLGEMATANPDTGSFSVYSDRALGRWAGFTVGWLYWWFWVLVIPVEATAAAAILTDLVGGAQWIWALAVTLLLTITNLVSVGNYGEFEFWFALIKVVAIVAFIGVGVAAILGVIPDSQVSGIHHLWEPDGFMPNGFGAVIAGLLITMFSFMGTEIVTIAAAESKNPAKGIGRAVNSVIWRISLFYLGSIFVVVALMPYDQLTDGSYQSVLQAIGIPGSKLIMDLVILTAVASCLNSALYTASRMLFSLGERRDAPQAVRRVAGNGAPWVAVLASMVVGFLAVAGNYLLPEKIFGYLLATSGAVALFVYLAIASSQFVLGRRMRADGERAPVAMWLFPYLTVVTIVGIVAILVLMAFDPDQQQAIGLSALSAVVIIVAGLVVQRRHAGHAAGDRYASRS</sequence>
<dbReference type="GO" id="GO:0016020">
    <property type="term" value="C:membrane"/>
    <property type="evidence" value="ECO:0007669"/>
    <property type="project" value="UniProtKB-SubCell"/>
</dbReference>
<protein>
    <submittedName>
        <fullName evidence="10">GABA permease</fullName>
    </submittedName>
</protein>
<dbReference type="PANTHER" id="PTHR43495">
    <property type="entry name" value="GABA PERMEASE"/>
    <property type="match status" value="1"/>
</dbReference>
<evidence type="ECO:0000256" key="6">
    <source>
        <dbReference type="ARBA" id="ARBA00022989"/>
    </source>
</evidence>
<gene>
    <name evidence="10" type="ORF">BEL07_15260</name>
</gene>
<dbReference type="FunFam" id="1.20.1740.10:FF:000001">
    <property type="entry name" value="Amino acid permease"/>
    <property type="match status" value="1"/>
</dbReference>
<feature type="transmembrane region" description="Helical" evidence="8">
    <location>
        <begin position="205"/>
        <end position="226"/>
    </location>
</feature>
<dbReference type="Pfam" id="PF00324">
    <property type="entry name" value="AA_permease"/>
    <property type="match status" value="1"/>
</dbReference>
<feature type="transmembrane region" description="Helical" evidence="8">
    <location>
        <begin position="336"/>
        <end position="356"/>
    </location>
</feature>
<dbReference type="Proteomes" id="UP000178953">
    <property type="component" value="Unassembled WGS sequence"/>
</dbReference>
<name>A0A1E8Q356_9MYCO</name>
<feature type="transmembrane region" description="Helical" evidence="8">
    <location>
        <begin position="432"/>
        <end position="451"/>
    </location>
</feature>
<dbReference type="InterPro" id="IPR004841">
    <property type="entry name" value="AA-permease/SLC12A_dom"/>
</dbReference>
<comment type="similarity">
    <text evidence="2">Belongs to the amino acid-polyamine-organocation (APC) superfamily. Amino acid transporter (AAT) (TC 2.A.3.1) family.</text>
</comment>
<feature type="transmembrane region" description="Helical" evidence="8">
    <location>
        <begin position="53"/>
        <end position="72"/>
    </location>
</feature>
<feature type="transmembrane region" description="Helical" evidence="8">
    <location>
        <begin position="133"/>
        <end position="152"/>
    </location>
</feature>
<dbReference type="OrthoDB" id="5297508at2"/>
<feature type="transmembrane region" description="Helical" evidence="8">
    <location>
        <begin position="362"/>
        <end position="381"/>
    </location>
</feature>
<dbReference type="GO" id="GO:0006865">
    <property type="term" value="P:amino acid transport"/>
    <property type="evidence" value="ECO:0007669"/>
    <property type="project" value="UniProtKB-KW"/>
</dbReference>
<keyword evidence="7 8" id="KW-0472">Membrane</keyword>
<evidence type="ECO:0000256" key="8">
    <source>
        <dbReference type="SAM" id="Phobius"/>
    </source>
</evidence>
<dbReference type="PIRSF" id="PIRSF006060">
    <property type="entry name" value="AA_transporter"/>
    <property type="match status" value="1"/>
</dbReference>
<dbReference type="PROSITE" id="PS00218">
    <property type="entry name" value="AMINO_ACID_PERMEASE_1"/>
    <property type="match status" value="1"/>
</dbReference>
<evidence type="ECO:0000256" key="7">
    <source>
        <dbReference type="ARBA" id="ARBA00023136"/>
    </source>
</evidence>
<evidence type="ECO:0000256" key="5">
    <source>
        <dbReference type="ARBA" id="ARBA00022970"/>
    </source>
</evidence>
<feature type="transmembrane region" description="Helical" evidence="8">
    <location>
        <begin position="401"/>
        <end position="426"/>
    </location>
</feature>
<dbReference type="GO" id="GO:0055085">
    <property type="term" value="P:transmembrane transport"/>
    <property type="evidence" value="ECO:0007669"/>
    <property type="project" value="InterPro"/>
</dbReference>
<evidence type="ECO:0000256" key="4">
    <source>
        <dbReference type="ARBA" id="ARBA00022692"/>
    </source>
</evidence>
<keyword evidence="11" id="KW-1185">Reference proteome</keyword>
<feature type="domain" description="Amino acid permease/ SLC12A" evidence="9">
    <location>
        <begin position="25"/>
        <end position="451"/>
    </location>
</feature>
<reference evidence="10 11" key="1">
    <citation type="submission" date="2016-09" db="EMBL/GenBank/DDBJ databases">
        <title>genome sequence of Mycobacterium sp. 739 SCH.</title>
        <authorList>
            <person name="Greninger A.L."/>
            <person name="Qin X."/>
            <person name="Jerome K."/>
            <person name="Vora S."/>
            <person name="Quinn K."/>
        </authorList>
    </citation>
    <scope>NUCLEOTIDE SEQUENCE [LARGE SCALE GENOMIC DNA]</scope>
    <source>
        <strain evidence="10 11">SCH</strain>
    </source>
</reference>
<dbReference type="InterPro" id="IPR004840">
    <property type="entry name" value="Amino_acid_permease_CS"/>
</dbReference>
<evidence type="ECO:0000259" key="9">
    <source>
        <dbReference type="Pfam" id="PF00324"/>
    </source>
</evidence>
<feature type="transmembrane region" description="Helical" evidence="8">
    <location>
        <begin position="93"/>
        <end position="113"/>
    </location>
</feature>
<keyword evidence="5" id="KW-0029">Amino-acid transport</keyword>
<dbReference type="AlphaFoldDB" id="A0A1E8Q356"/>
<feature type="transmembrane region" description="Helical" evidence="8">
    <location>
        <begin position="159"/>
        <end position="185"/>
    </location>
</feature>
<evidence type="ECO:0000256" key="2">
    <source>
        <dbReference type="ARBA" id="ARBA00008583"/>
    </source>
</evidence>
<dbReference type="Gene3D" id="1.20.1740.10">
    <property type="entry name" value="Amino acid/polyamine transporter I"/>
    <property type="match status" value="1"/>
</dbReference>
<keyword evidence="3" id="KW-0813">Transport</keyword>
<evidence type="ECO:0000256" key="1">
    <source>
        <dbReference type="ARBA" id="ARBA00004141"/>
    </source>
</evidence>
<comment type="subcellular location">
    <subcellularLocation>
        <location evidence="1">Membrane</location>
        <topology evidence="1">Multi-pass membrane protein</topology>
    </subcellularLocation>
</comment>
<dbReference type="PANTHER" id="PTHR43495:SF5">
    <property type="entry name" value="GAMMA-AMINOBUTYRIC ACID PERMEASE"/>
    <property type="match status" value="1"/>
</dbReference>
<organism evidence="10 11">
    <name type="scientific">Mycolicibacterium grossiae</name>
    <dbReference type="NCBI Taxonomy" id="1552759"/>
    <lineage>
        <taxon>Bacteria</taxon>
        <taxon>Bacillati</taxon>
        <taxon>Actinomycetota</taxon>
        <taxon>Actinomycetes</taxon>
        <taxon>Mycobacteriales</taxon>
        <taxon>Mycobacteriaceae</taxon>
        <taxon>Mycolicibacterium</taxon>
    </lineage>
</organism>
<evidence type="ECO:0000256" key="3">
    <source>
        <dbReference type="ARBA" id="ARBA00022448"/>
    </source>
</evidence>
<dbReference type="RefSeq" id="WP_070353966.1">
    <property type="nucleotide sequence ID" value="NZ_CP043474.1"/>
</dbReference>
<evidence type="ECO:0000313" key="10">
    <source>
        <dbReference type="EMBL" id="OFJ52837.1"/>
    </source>
</evidence>
<keyword evidence="6 8" id="KW-1133">Transmembrane helix</keyword>
<feature type="transmembrane region" description="Helical" evidence="8">
    <location>
        <begin position="294"/>
        <end position="316"/>
    </location>
</feature>
<feature type="transmembrane region" description="Helical" evidence="8">
    <location>
        <begin position="247"/>
        <end position="268"/>
    </location>
</feature>
<dbReference type="EMBL" id="MCHX01000033">
    <property type="protein sequence ID" value="OFJ52837.1"/>
    <property type="molecule type" value="Genomic_DNA"/>
</dbReference>
<proteinExistence type="inferred from homology"/>
<evidence type="ECO:0000313" key="11">
    <source>
        <dbReference type="Proteomes" id="UP000178953"/>
    </source>
</evidence>
<accession>A0A1E8Q356</accession>
<keyword evidence="4 8" id="KW-0812">Transmembrane</keyword>